<dbReference type="Proteomes" id="UP000827549">
    <property type="component" value="Chromosome 3"/>
</dbReference>
<name>A0AAF1BJY6_9TREE</name>
<reference evidence="2" key="1">
    <citation type="submission" date="2023-10" db="EMBL/GenBank/DDBJ databases">
        <authorList>
            <person name="Noh H."/>
        </authorList>
    </citation>
    <scope>NUCLEOTIDE SEQUENCE</scope>
    <source>
        <strain evidence="2">DUCC4014</strain>
    </source>
</reference>
<dbReference type="AlphaFoldDB" id="A0AAF1BJY6"/>
<evidence type="ECO:0000313" key="2">
    <source>
        <dbReference type="EMBL" id="WOO80400.1"/>
    </source>
</evidence>
<accession>A0AAF1BJY6</accession>
<organism evidence="2 3">
    <name type="scientific">Vanrija pseudolonga</name>
    <dbReference type="NCBI Taxonomy" id="143232"/>
    <lineage>
        <taxon>Eukaryota</taxon>
        <taxon>Fungi</taxon>
        <taxon>Dikarya</taxon>
        <taxon>Basidiomycota</taxon>
        <taxon>Agaricomycotina</taxon>
        <taxon>Tremellomycetes</taxon>
        <taxon>Trichosporonales</taxon>
        <taxon>Trichosporonaceae</taxon>
        <taxon>Vanrija</taxon>
    </lineage>
</organism>
<protein>
    <submittedName>
        <fullName evidence="2">Uncharacterized protein</fullName>
    </submittedName>
</protein>
<evidence type="ECO:0000256" key="1">
    <source>
        <dbReference type="SAM" id="MobiDB-lite"/>
    </source>
</evidence>
<evidence type="ECO:0000313" key="3">
    <source>
        <dbReference type="Proteomes" id="UP000827549"/>
    </source>
</evidence>
<feature type="region of interest" description="Disordered" evidence="1">
    <location>
        <begin position="1"/>
        <end position="24"/>
    </location>
</feature>
<dbReference type="RefSeq" id="XP_062626432.1">
    <property type="nucleotide sequence ID" value="XM_062770448.1"/>
</dbReference>
<dbReference type="EMBL" id="CP086716">
    <property type="protein sequence ID" value="WOO80400.1"/>
    <property type="molecule type" value="Genomic_DNA"/>
</dbReference>
<keyword evidence="3" id="KW-1185">Reference proteome</keyword>
<sequence>MDSTSAAMSHAHQPPTNDTTSEERTVSVLTVALPYFSSEAILKTIPKIFPLNVGFKNEAVRLIQRAIIVEHRQTERYEPGRIVLKGRDGVKLAYPHRNKMRSRLGFPKFIHTRILQFTQPDLHDGYSAELEMKDIRRFRTMFPKVHIVRFVNNFYNDAPVSAIFPHTVVLFGRFILPKILGTPRTSWRQSIVYHFEIWDPAPRALHSDQESWEKVKDLTIVFAPDYWRQGPTVFAQLCVLVKTIRDLQLSAPVDITFVGFGATQDSFKKEVDRMKAIGGPPLASEQYDLDFESHQESQAFCILIKRQLNEWGVKYLTIDEYKRKLNLPIDHMNAVLEADWKP</sequence>
<dbReference type="GeneID" id="87807158"/>
<gene>
    <name evidence="2" type="ORF">LOC62_03G003917</name>
</gene>
<proteinExistence type="predicted"/>